<dbReference type="AlphaFoldDB" id="A0A0A3XTW9"/>
<proteinExistence type="predicted"/>
<organism evidence="1 2">
    <name type="scientific">Bradyrhizobium japonicum</name>
    <dbReference type="NCBI Taxonomy" id="375"/>
    <lineage>
        <taxon>Bacteria</taxon>
        <taxon>Pseudomonadati</taxon>
        <taxon>Pseudomonadota</taxon>
        <taxon>Alphaproteobacteria</taxon>
        <taxon>Hyphomicrobiales</taxon>
        <taxon>Nitrobacteraceae</taxon>
        <taxon>Bradyrhizobium</taxon>
    </lineage>
</organism>
<comment type="caution">
    <text evidence="1">The sequence shown here is derived from an EMBL/GenBank/DDBJ whole genome shotgun (WGS) entry which is preliminary data.</text>
</comment>
<sequence length="143" mass="15594">MSCRVRPPAGPSQSDEITVKLKATIIVVALLAATAAHAETIDLKCWARGRTGDERNSVYINGEQVTVNLDEGTMHSRTFGSNLAVHVTDTHLFFETALTLGNIWQHLFDPTAVWQGFINRVDGTLKAHKRDGTVISGHCQLVG</sequence>
<dbReference type="Proteomes" id="UP000030377">
    <property type="component" value="Unassembled WGS sequence"/>
</dbReference>
<accession>A0A0A3XTW9</accession>
<evidence type="ECO:0000313" key="2">
    <source>
        <dbReference type="Proteomes" id="UP000030377"/>
    </source>
</evidence>
<evidence type="ECO:0000313" key="1">
    <source>
        <dbReference type="EMBL" id="KGT76729.1"/>
    </source>
</evidence>
<name>A0A0A3XTW9_BRAJP</name>
<gene>
    <name evidence="1" type="ORF">MA20_28615</name>
</gene>
<dbReference type="EMBL" id="JRPN01000020">
    <property type="protein sequence ID" value="KGT76729.1"/>
    <property type="molecule type" value="Genomic_DNA"/>
</dbReference>
<reference evidence="1 2" key="1">
    <citation type="submission" date="2014-09" db="EMBL/GenBank/DDBJ databases">
        <title>Draft genome of Bradyrhizobium japonicum Is-34.</title>
        <authorList>
            <person name="Tsurumaru H."/>
            <person name="Yamakawa T."/>
            <person name="Hashimoto S."/>
            <person name="Okizaki K."/>
            <person name="Kanesaki Y."/>
            <person name="Yoshikawa H."/>
            <person name="Yajima S."/>
        </authorList>
    </citation>
    <scope>NUCLEOTIDE SEQUENCE [LARGE SCALE GENOMIC DNA]</scope>
    <source>
        <strain evidence="1 2">Is-34</strain>
    </source>
</reference>
<protein>
    <submittedName>
        <fullName evidence="1">Uncharacterized protein</fullName>
    </submittedName>
</protein>